<dbReference type="PANTHER" id="PTHR43622">
    <property type="entry name" value="3-DEHYDROQUINATE SYNTHASE"/>
    <property type="match status" value="1"/>
</dbReference>
<dbReference type="PANTHER" id="PTHR43622:SF7">
    <property type="entry name" value="3-DEHYDROQUINATE SYNTHASE, CHLOROPLASTIC"/>
    <property type="match status" value="1"/>
</dbReference>
<dbReference type="KEGG" id="bths:CNY62_09855"/>
<keyword evidence="11 18" id="KW-0479">Metal-binding</keyword>
<evidence type="ECO:0000256" key="11">
    <source>
        <dbReference type="ARBA" id="ARBA00022723"/>
    </source>
</evidence>
<keyword evidence="17 18" id="KW-0170">Cobalt</keyword>
<dbReference type="GO" id="GO:0003856">
    <property type="term" value="F:3-dehydroquinate synthase activity"/>
    <property type="evidence" value="ECO:0007669"/>
    <property type="project" value="UniProtKB-UniRule"/>
</dbReference>
<feature type="binding site" evidence="18">
    <location>
        <begin position="131"/>
        <end position="132"/>
    </location>
    <ligand>
        <name>NAD(+)</name>
        <dbReference type="ChEBI" id="CHEBI:57540"/>
    </ligand>
</feature>
<feature type="binding site" evidence="18">
    <location>
        <position position="185"/>
    </location>
    <ligand>
        <name>Zn(2+)</name>
        <dbReference type="ChEBI" id="CHEBI:29105"/>
    </ligand>
</feature>
<dbReference type="InterPro" id="IPR030960">
    <property type="entry name" value="DHQS/DOIS_N"/>
</dbReference>
<dbReference type="FunFam" id="3.40.50.1970:FF:000007">
    <property type="entry name" value="Pentafunctional AROM polypeptide"/>
    <property type="match status" value="1"/>
</dbReference>
<dbReference type="PIRSF" id="PIRSF001455">
    <property type="entry name" value="DHQ_synth"/>
    <property type="match status" value="1"/>
</dbReference>
<evidence type="ECO:0000256" key="4">
    <source>
        <dbReference type="ARBA" id="ARBA00004496"/>
    </source>
</evidence>
<feature type="binding site" evidence="18">
    <location>
        <position position="143"/>
    </location>
    <ligand>
        <name>NAD(+)</name>
        <dbReference type="ChEBI" id="CHEBI:57540"/>
    </ligand>
</feature>
<accession>A0A1D2LLQ3</accession>
<protein>
    <recommendedName>
        <fullName evidence="8 18">3-dehydroquinate synthase</fullName>
        <shortName evidence="18">DHQS</shortName>
        <ecNumber evidence="7 18">4.2.3.4</ecNumber>
    </recommendedName>
</protein>
<keyword evidence="10 18" id="KW-0028">Amino-acid biosynthesis</keyword>
<evidence type="ECO:0000256" key="13">
    <source>
        <dbReference type="ARBA" id="ARBA00022833"/>
    </source>
</evidence>
<dbReference type="GO" id="GO:0009073">
    <property type="term" value="P:aromatic amino acid family biosynthetic process"/>
    <property type="evidence" value="ECO:0007669"/>
    <property type="project" value="UniProtKB-KW"/>
</dbReference>
<comment type="caution">
    <text evidence="18">Lacks conserved residue(s) required for the propagation of feature annotation.</text>
</comment>
<evidence type="ECO:0000256" key="14">
    <source>
        <dbReference type="ARBA" id="ARBA00023027"/>
    </source>
</evidence>
<dbReference type="Proteomes" id="UP000243591">
    <property type="component" value="Chromosome"/>
</dbReference>
<name>A0A1D2LLQ3_BROTH</name>
<dbReference type="InterPro" id="IPR016037">
    <property type="entry name" value="DHQ_synth_AroB"/>
</dbReference>
<dbReference type="GO" id="GO:0046872">
    <property type="term" value="F:metal ion binding"/>
    <property type="evidence" value="ECO:0007669"/>
    <property type="project" value="UniProtKB-KW"/>
</dbReference>
<dbReference type="AlphaFoldDB" id="A0A1D2LLQ3"/>
<gene>
    <name evidence="18" type="primary">aroB</name>
    <name evidence="21" type="ORF">CNY62_09855</name>
</gene>
<evidence type="ECO:0000313" key="21">
    <source>
        <dbReference type="EMBL" id="ATF26665.1"/>
    </source>
</evidence>
<sequence length="359" mass="39786">MVAIEVNTATANYPVLVGKNCLNTEEATIKAQLSGYSKVLFITDENVAAHYAHVMVTLTEGLDQTVPVYITPAGEAAKTFSVYEKVMTHLIQQGLDRKSVIVAFGGGAVGDLAGFVAASFMRGIDFIQMPTTILAHDSAVGGKTAINHPLGKNLVGAFHQPVAVYYDTALLETLPERQMRSGFAELIKHGLIADNVLLEKVMTQYPTMASLYKNDMTTYLEEGIQIKANIVAVDEKEQGIRAYLNFGHTFGHAIEAAGNFSRWFHGEAIMVGMKFALLLSEEVTGLQFERERWESWSKTLGYDLSVPDDLTFEELFTSMLHDKKTTYQAIHFVLLNKIGEPSIHVVEKEILQRVFEKMK</sequence>
<dbReference type="InterPro" id="IPR030963">
    <property type="entry name" value="DHQ_synth_fam"/>
</dbReference>
<comment type="cofactor">
    <cofactor evidence="3">
        <name>Zn(2+)</name>
        <dbReference type="ChEBI" id="CHEBI:29105"/>
    </cofactor>
</comment>
<dbReference type="SUPFAM" id="SSF56796">
    <property type="entry name" value="Dehydroquinate synthase-like"/>
    <property type="match status" value="1"/>
</dbReference>
<feature type="binding site" evidence="18">
    <location>
        <position position="152"/>
    </location>
    <ligand>
        <name>NAD(+)</name>
        <dbReference type="ChEBI" id="CHEBI:57540"/>
    </ligand>
</feature>
<dbReference type="GO" id="GO:0000166">
    <property type="term" value="F:nucleotide binding"/>
    <property type="evidence" value="ECO:0007669"/>
    <property type="project" value="UniProtKB-KW"/>
</dbReference>
<dbReference type="GO" id="GO:0009423">
    <property type="term" value="P:chorismate biosynthetic process"/>
    <property type="evidence" value="ECO:0007669"/>
    <property type="project" value="UniProtKB-UniRule"/>
</dbReference>
<comment type="similarity">
    <text evidence="6 18">Belongs to the sugar phosphate cyclases superfamily. Dehydroquinate synthase family.</text>
</comment>
<evidence type="ECO:0000256" key="16">
    <source>
        <dbReference type="ARBA" id="ARBA00023239"/>
    </source>
</evidence>
<keyword evidence="9 18" id="KW-0963">Cytoplasm</keyword>
<comment type="catalytic activity">
    <reaction evidence="1 18">
        <text>7-phospho-2-dehydro-3-deoxy-D-arabino-heptonate = 3-dehydroquinate + phosphate</text>
        <dbReference type="Rhea" id="RHEA:21968"/>
        <dbReference type="ChEBI" id="CHEBI:32364"/>
        <dbReference type="ChEBI" id="CHEBI:43474"/>
        <dbReference type="ChEBI" id="CHEBI:58394"/>
        <dbReference type="EC" id="4.2.3.4"/>
    </reaction>
</comment>
<evidence type="ECO:0000256" key="1">
    <source>
        <dbReference type="ARBA" id="ARBA00001393"/>
    </source>
</evidence>
<dbReference type="InterPro" id="IPR056179">
    <property type="entry name" value="DHQS_C"/>
</dbReference>
<comment type="cofactor">
    <cofactor evidence="2 18">
        <name>NAD(+)</name>
        <dbReference type="ChEBI" id="CHEBI:57540"/>
    </cofactor>
</comment>
<dbReference type="GO" id="GO:0005737">
    <property type="term" value="C:cytoplasm"/>
    <property type="evidence" value="ECO:0007669"/>
    <property type="project" value="UniProtKB-SubCell"/>
</dbReference>
<evidence type="ECO:0000313" key="22">
    <source>
        <dbReference type="Proteomes" id="UP000243591"/>
    </source>
</evidence>
<feature type="binding site" evidence="18">
    <location>
        <begin position="107"/>
        <end position="111"/>
    </location>
    <ligand>
        <name>NAD(+)</name>
        <dbReference type="ChEBI" id="CHEBI:57540"/>
    </ligand>
</feature>
<dbReference type="UniPathway" id="UPA00053">
    <property type="reaction ID" value="UER00085"/>
</dbReference>
<keyword evidence="15 18" id="KW-0057">Aromatic amino acid biosynthesis</keyword>
<keyword evidence="12 18" id="KW-0547">Nucleotide-binding</keyword>
<dbReference type="InterPro" id="IPR050071">
    <property type="entry name" value="Dehydroquinate_synthase"/>
</dbReference>
<comment type="subcellular location">
    <subcellularLocation>
        <location evidence="4 18">Cytoplasm</location>
    </subcellularLocation>
</comment>
<dbReference type="GO" id="GO:0008652">
    <property type="term" value="P:amino acid biosynthetic process"/>
    <property type="evidence" value="ECO:0007669"/>
    <property type="project" value="UniProtKB-KW"/>
</dbReference>
<dbReference type="OrthoDB" id="9806583at2"/>
<organism evidence="21 22">
    <name type="scientific">Brochothrix thermosphacta</name>
    <name type="common">Microbacterium thermosphactum</name>
    <dbReference type="NCBI Taxonomy" id="2756"/>
    <lineage>
        <taxon>Bacteria</taxon>
        <taxon>Bacillati</taxon>
        <taxon>Bacillota</taxon>
        <taxon>Bacilli</taxon>
        <taxon>Bacillales</taxon>
        <taxon>Listeriaceae</taxon>
        <taxon>Brochothrix</taxon>
    </lineage>
</organism>
<comment type="function">
    <text evidence="18">Catalyzes the conversion of 3-deoxy-D-arabino-heptulosonate 7-phosphate (DAHP) to dehydroquinate (DHQ).</text>
</comment>
<keyword evidence="16 18" id="KW-0456">Lyase</keyword>
<evidence type="ECO:0000259" key="19">
    <source>
        <dbReference type="Pfam" id="PF01761"/>
    </source>
</evidence>
<dbReference type="Pfam" id="PF01761">
    <property type="entry name" value="DHQ_synthase"/>
    <property type="match status" value="1"/>
</dbReference>
<evidence type="ECO:0000256" key="6">
    <source>
        <dbReference type="ARBA" id="ARBA00005412"/>
    </source>
</evidence>
<evidence type="ECO:0000256" key="10">
    <source>
        <dbReference type="ARBA" id="ARBA00022605"/>
    </source>
</evidence>
<evidence type="ECO:0000256" key="5">
    <source>
        <dbReference type="ARBA" id="ARBA00004661"/>
    </source>
</evidence>
<keyword evidence="22" id="KW-1185">Reference proteome</keyword>
<dbReference type="HAMAP" id="MF_00110">
    <property type="entry name" value="DHQ_synthase"/>
    <property type="match status" value="1"/>
</dbReference>
<comment type="cofactor">
    <cofactor evidence="18">
        <name>Co(2+)</name>
        <dbReference type="ChEBI" id="CHEBI:48828"/>
    </cofactor>
    <cofactor evidence="18">
        <name>Zn(2+)</name>
        <dbReference type="ChEBI" id="CHEBI:29105"/>
    </cofactor>
    <text evidence="18">Binds 1 divalent metal cation per subunit. Can use either Co(2+) or Zn(2+).</text>
</comment>
<evidence type="ECO:0000256" key="9">
    <source>
        <dbReference type="ARBA" id="ARBA00022490"/>
    </source>
</evidence>
<evidence type="ECO:0000256" key="15">
    <source>
        <dbReference type="ARBA" id="ARBA00023141"/>
    </source>
</evidence>
<evidence type="ECO:0000256" key="18">
    <source>
        <dbReference type="HAMAP-Rule" id="MF_00110"/>
    </source>
</evidence>
<feature type="domain" description="3-dehydroquinate synthase N-terminal" evidence="19">
    <location>
        <begin position="70"/>
        <end position="180"/>
    </location>
</feature>
<dbReference type="Gene3D" id="1.20.1090.10">
    <property type="entry name" value="Dehydroquinate synthase-like - alpha domain"/>
    <property type="match status" value="1"/>
</dbReference>
<evidence type="ECO:0000256" key="2">
    <source>
        <dbReference type="ARBA" id="ARBA00001911"/>
    </source>
</evidence>
<dbReference type="STRING" id="2756.BFR44_10940"/>
<evidence type="ECO:0000256" key="3">
    <source>
        <dbReference type="ARBA" id="ARBA00001947"/>
    </source>
</evidence>
<dbReference type="EMBL" id="CP023483">
    <property type="protein sequence ID" value="ATF26665.1"/>
    <property type="molecule type" value="Genomic_DNA"/>
</dbReference>
<proteinExistence type="inferred from homology"/>
<dbReference type="RefSeq" id="WP_069118859.1">
    <property type="nucleotide sequence ID" value="NZ_CP023483.1"/>
</dbReference>
<feature type="binding site" evidence="18">
    <location>
        <position position="248"/>
    </location>
    <ligand>
        <name>Zn(2+)</name>
        <dbReference type="ChEBI" id="CHEBI:29105"/>
    </ligand>
</feature>
<dbReference type="Pfam" id="PF24621">
    <property type="entry name" value="DHQS_C"/>
    <property type="match status" value="1"/>
</dbReference>
<evidence type="ECO:0000256" key="12">
    <source>
        <dbReference type="ARBA" id="ARBA00022741"/>
    </source>
</evidence>
<keyword evidence="13 18" id="KW-0862">Zinc</keyword>
<keyword evidence="14 18" id="KW-0520">NAD</keyword>
<dbReference type="NCBIfam" id="TIGR01357">
    <property type="entry name" value="aroB"/>
    <property type="match status" value="1"/>
</dbReference>
<dbReference type="EC" id="4.2.3.4" evidence="7 18"/>
<feature type="binding site" evidence="18">
    <location>
        <position position="265"/>
    </location>
    <ligand>
        <name>Zn(2+)</name>
        <dbReference type="ChEBI" id="CHEBI:29105"/>
    </ligand>
</feature>
<comment type="pathway">
    <text evidence="5 18">Metabolic intermediate biosynthesis; chorismate biosynthesis; chorismate from D-erythrose 4-phosphate and phosphoenolpyruvate: step 2/7.</text>
</comment>
<evidence type="ECO:0000256" key="8">
    <source>
        <dbReference type="ARBA" id="ARBA00017684"/>
    </source>
</evidence>
<feature type="domain" description="3-dehydroquinate synthase C-terminal" evidence="20">
    <location>
        <begin position="182"/>
        <end position="325"/>
    </location>
</feature>
<evidence type="ECO:0000256" key="7">
    <source>
        <dbReference type="ARBA" id="ARBA00013031"/>
    </source>
</evidence>
<evidence type="ECO:0000259" key="20">
    <source>
        <dbReference type="Pfam" id="PF24621"/>
    </source>
</evidence>
<dbReference type="Gene3D" id="3.40.50.1970">
    <property type="match status" value="1"/>
</dbReference>
<reference evidence="21 22" key="1">
    <citation type="submission" date="2017-09" db="EMBL/GenBank/DDBJ databases">
        <title>Complete Genome Sequences of Two Strains of the Meat Spoilage Bacterium Brochothrix thermosphacta Isolated from Ground Chicken.</title>
        <authorList>
            <person name="Paoli G.C."/>
            <person name="Wijey C."/>
            <person name="Chen C.-Y."/>
            <person name="Nguyen L."/>
            <person name="Yan X."/>
            <person name="Irwin P.L."/>
        </authorList>
    </citation>
    <scope>NUCLEOTIDE SEQUENCE [LARGE SCALE GENOMIC DNA]</scope>
    <source>
        <strain evidence="21 22">BI</strain>
    </source>
</reference>
<dbReference type="CDD" id="cd08195">
    <property type="entry name" value="DHQS"/>
    <property type="match status" value="1"/>
</dbReference>
<evidence type="ECO:0000256" key="17">
    <source>
        <dbReference type="ARBA" id="ARBA00023285"/>
    </source>
</evidence>